<comment type="caution">
    <text evidence="1">The sequence shown here is derived from an EMBL/GenBank/DDBJ whole genome shotgun (WGS) entry which is preliminary data.</text>
</comment>
<gene>
    <name evidence="1" type="ORF">AVEN_129848_1</name>
</gene>
<keyword evidence="2" id="KW-1185">Reference proteome</keyword>
<dbReference type="Gene3D" id="3.30.420.10">
    <property type="entry name" value="Ribonuclease H-like superfamily/Ribonuclease H"/>
    <property type="match status" value="1"/>
</dbReference>
<dbReference type="AlphaFoldDB" id="A0A4Y2K7U9"/>
<organism evidence="1 2">
    <name type="scientific">Araneus ventricosus</name>
    <name type="common">Orbweaver spider</name>
    <name type="synonym">Epeira ventricosa</name>
    <dbReference type="NCBI Taxonomy" id="182803"/>
    <lineage>
        <taxon>Eukaryota</taxon>
        <taxon>Metazoa</taxon>
        <taxon>Ecdysozoa</taxon>
        <taxon>Arthropoda</taxon>
        <taxon>Chelicerata</taxon>
        <taxon>Arachnida</taxon>
        <taxon>Araneae</taxon>
        <taxon>Araneomorphae</taxon>
        <taxon>Entelegynae</taxon>
        <taxon>Araneoidea</taxon>
        <taxon>Araneidae</taxon>
        <taxon>Araneus</taxon>
    </lineage>
</organism>
<reference evidence="1 2" key="1">
    <citation type="journal article" date="2019" name="Sci. Rep.">
        <title>Orb-weaving spider Araneus ventricosus genome elucidates the spidroin gene catalogue.</title>
        <authorList>
            <person name="Kono N."/>
            <person name="Nakamura H."/>
            <person name="Ohtoshi R."/>
            <person name="Moran D.A.P."/>
            <person name="Shinohara A."/>
            <person name="Yoshida Y."/>
            <person name="Fujiwara M."/>
            <person name="Mori M."/>
            <person name="Tomita M."/>
            <person name="Arakawa K."/>
        </authorList>
    </citation>
    <scope>NUCLEOTIDE SEQUENCE [LARGE SCALE GENOMIC DNA]</scope>
</reference>
<dbReference type="InterPro" id="IPR012337">
    <property type="entry name" value="RNaseH-like_sf"/>
</dbReference>
<accession>A0A4Y2K7U9</accession>
<dbReference type="InterPro" id="IPR036397">
    <property type="entry name" value="RNaseH_sf"/>
</dbReference>
<protein>
    <submittedName>
        <fullName evidence="1">Uncharacterized protein</fullName>
    </submittedName>
</protein>
<dbReference type="EMBL" id="BGPR01004253">
    <property type="protein sequence ID" value="GBM97626.1"/>
    <property type="molecule type" value="Genomic_DNA"/>
</dbReference>
<name>A0A4Y2K7U9_ARAVE</name>
<dbReference type="SUPFAM" id="SSF53098">
    <property type="entry name" value="Ribonuclease H-like"/>
    <property type="match status" value="1"/>
</dbReference>
<dbReference type="Proteomes" id="UP000499080">
    <property type="component" value="Unassembled WGS sequence"/>
</dbReference>
<proteinExistence type="predicted"/>
<dbReference type="OrthoDB" id="6434150at2759"/>
<evidence type="ECO:0000313" key="1">
    <source>
        <dbReference type="EMBL" id="GBM97626.1"/>
    </source>
</evidence>
<sequence length="97" mass="10817">MKNRRILCKTVFYRMLAHGSAVWCLHPIVHMARKISTIQRNFLLNISGAYSTTATAALQVILGKILLDHSNIVITWIKVHVGCEGNEVADSLANQET</sequence>
<evidence type="ECO:0000313" key="2">
    <source>
        <dbReference type="Proteomes" id="UP000499080"/>
    </source>
</evidence>
<dbReference type="GO" id="GO:0003676">
    <property type="term" value="F:nucleic acid binding"/>
    <property type="evidence" value="ECO:0007669"/>
    <property type="project" value="InterPro"/>
</dbReference>